<dbReference type="Pfam" id="PF25944">
    <property type="entry name" value="Beta-barrel_RND"/>
    <property type="match status" value="1"/>
</dbReference>
<sequence length="388" mass="41475">MKKKPLRWLTAIALLVPAVWLIARLAFPPAPPHYLTAPVARMDLEETVLASGTLKPVKQVSVGAQVNGQLRSLKVKLGDRVSKGQLLAEIDPVLQQNELRKAEAGLARAEADKRAKAAQLVQFELALKRQKTMLVSDASSRADLETAQAQLDSTRAELAALAAQIRQATVDVDTARANLGYTRIVAPMDGEIISVVTQEGQTVVSAQSAPTILIMANLDTMTIKAQVSEADVVRVKPGQPVYFTILGAPGKRFYSTLRAIEPAPESIGTESSQSTTGSTTTAVYYNGLFDVPNPNHVLKTSMTAQVSVVQGAAKQVLAVPVAALGKQEKDGRYAVRVLEQGKPQDRKVRIGLNDNVNAQVLAGLNEGDKVIVGDPAQLPVEKPSEVGF</sequence>
<feature type="domain" description="Multidrug resistance protein MdtA-like barrel-sandwich hybrid" evidence="6">
    <location>
        <begin position="59"/>
        <end position="214"/>
    </location>
</feature>
<dbReference type="PANTHER" id="PTHR30469:SF33">
    <property type="entry name" value="SLR1207 PROTEIN"/>
    <property type="match status" value="1"/>
</dbReference>
<dbReference type="InterPro" id="IPR006143">
    <property type="entry name" value="RND_pump_MFP"/>
</dbReference>
<dbReference type="RefSeq" id="WP_189458235.1">
    <property type="nucleotide sequence ID" value="NZ_BMYO01000001.1"/>
</dbReference>
<evidence type="ECO:0000256" key="5">
    <source>
        <dbReference type="SAM" id="Coils"/>
    </source>
</evidence>
<gene>
    <name evidence="9" type="ORF">GCM10007350_01420</name>
</gene>
<dbReference type="InterPro" id="IPR030190">
    <property type="entry name" value="MacA_alpha-hairpin_sf"/>
</dbReference>
<dbReference type="PANTHER" id="PTHR30469">
    <property type="entry name" value="MULTIDRUG RESISTANCE PROTEIN MDTA"/>
    <property type="match status" value="1"/>
</dbReference>
<comment type="subcellular location">
    <subcellularLocation>
        <location evidence="1">Cell membrane</location>
    </subcellularLocation>
</comment>
<dbReference type="SUPFAM" id="SSF111369">
    <property type="entry name" value="HlyD-like secretion proteins"/>
    <property type="match status" value="1"/>
</dbReference>
<feature type="domain" description="Multidrug resistance protein MdtA-like beta-barrel" evidence="7">
    <location>
        <begin position="220"/>
        <end position="309"/>
    </location>
</feature>
<protein>
    <submittedName>
        <fullName evidence="9">Drug-efflux protein</fullName>
    </submittedName>
</protein>
<feature type="domain" description="Multidrug resistance protein MdtA-like C-terminal permuted SH3" evidence="8">
    <location>
        <begin position="315"/>
        <end position="373"/>
    </location>
</feature>
<keyword evidence="3" id="KW-0813">Transport</keyword>
<proteinExistence type="inferred from homology"/>
<evidence type="ECO:0000256" key="4">
    <source>
        <dbReference type="ARBA" id="ARBA00023054"/>
    </source>
</evidence>
<evidence type="ECO:0000259" key="8">
    <source>
        <dbReference type="Pfam" id="PF25967"/>
    </source>
</evidence>
<dbReference type="InterPro" id="IPR058626">
    <property type="entry name" value="MdtA-like_b-barrel"/>
</dbReference>
<comment type="caution">
    <text evidence="9">The sequence shown here is derived from an EMBL/GenBank/DDBJ whole genome shotgun (WGS) entry which is preliminary data.</text>
</comment>
<organism evidence="9 10">
    <name type="scientific">Jeongeupia chitinilytica</name>
    <dbReference type="NCBI Taxonomy" id="1041641"/>
    <lineage>
        <taxon>Bacteria</taxon>
        <taxon>Pseudomonadati</taxon>
        <taxon>Pseudomonadota</taxon>
        <taxon>Betaproteobacteria</taxon>
        <taxon>Neisseriales</taxon>
        <taxon>Chitinibacteraceae</taxon>
        <taxon>Jeongeupia</taxon>
    </lineage>
</organism>
<dbReference type="InterPro" id="IPR058625">
    <property type="entry name" value="MdtA-like_BSH"/>
</dbReference>
<dbReference type="Gene3D" id="6.10.140.1990">
    <property type="match status" value="1"/>
</dbReference>
<dbReference type="Pfam" id="PF25967">
    <property type="entry name" value="RND-MFP_C"/>
    <property type="match status" value="1"/>
</dbReference>
<feature type="coiled-coil region" evidence="5">
    <location>
        <begin position="144"/>
        <end position="178"/>
    </location>
</feature>
<evidence type="ECO:0000256" key="3">
    <source>
        <dbReference type="ARBA" id="ARBA00022448"/>
    </source>
</evidence>
<keyword evidence="10" id="KW-1185">Reference proteome</keyword>
<name>A0ABQ3GUJ0_9NEIS</name>
<dbReference type="Gene3D" id="2.40.50.100">
    <property type="match status" value="1"/>
</dbReference>
<comment type="similarity">
    <text evidence="2">Belongs to the membrane fusion protein (MFP) (TC 8.A.1) family.</text>
</comment>
<evidence type="ECO:0000259" key="6">
    <source>
        <dbReference type="Pfam" id="PF25917"/>
    </source>
</evidence>
<evidence type="ECO:0000259" key="7">
    <source>
        <dbReference type="Pfam" id="PF25944"/>
    </source>
</evidence>
<accession>A0ABQ3GUJ0</accession>
<dbReference type="EMBL" id="BMYO01000001">
    <property type="protein sequence ID" value="GHD55567.1"/>
    <property type="molecule type" value="Genomic_DNA"/>
</dbReference>
<dbReference type="Pfam" id="PF25917">
    <property type="entry name" value="BSH_RND"/>
    <property type="match status" value="1"/>
</dbReference>
<evidence type="ECO:0000256" key="1">
    <source>
        <dbReference type="ARBA" id="ARBA00004236"/>
    </source>
</evidence>
<dbReference type="NCBIfam" id="NF008606">
    <property type="entry name" value="PRK11578.1"/>
    <property type="match status" value="1"/>
</dbReference>
<evidence type="ECO:0000313" key="9">
    <source>
        <dbReference type="EMBL" id="GHD55567.1"/>
    </source>
</evidence>
<dbReference type="InterPro" id="IPR058627">
    <property type="entry name" value="MdtA-like_C"/>
</dbReference>
<dbReference type="NCBIfam" id="TIGR01730">
    <property type="entry name" value="RND_mfp"/>
    <property type="match status" value="1"/>
</dbReference>
<evidence type="ECO:0000256" key="2">
    <source>
        <dbReference type="ARBA" id="ARBA00009477"/>
    </source>
</evidence>
<evidence type="ECO:0000313" key="10">
    <source>
        <dbReference type="Proteomes" id="UP000604737"/>
    </source>
</evidence>
<dbReference type="Gene3D" id="2.40.30.170">
    <property type="match status" value="1"/>
</dbReference>
<dbReference type="InterPro" id="IPR058623">
    <property type="entry name" value="MacA"/>
</dbReference>
<dbReference type="Proteomes" id="UP000604737">
    <property type="component" value="Unassembled WGS sequence"/>
</dbReference>
<dbReference type="Gene3D" id="2.40.420.20">
    <property type="match status" value="1"/>
</dbReference>
<keyword evidence="4 5" id="KW-0175">Coiled coil</keyword>
<reference evidence="10" key="1">
    <citation type="journal article" date="2019" name="Int. J. Syst. Evol. Microbiol.">
        <title>The Global Catalogue of Microorganisms (GCM) 10K type strain sequencing project: providing services to taxonomists for standard genome sequencing and annotation.</title>
        <authorList>
            <consortium name="The Broad Institute Genomics Platform"/>
            <consortium name="The Broad Institute Genome Sequencing Center for Infectious Disease"/>
            <person name="Wu L."/>
            <person name="Ma J."/>
        </authorList>
    </citation>
    <scope>NUCLEOTIDE SEQUENCE [LARGE SCALE GENOMIC DNA]</scope>
    <source>
        <strain evidence="10">KCTC 23701</strain>
    </source>
</reference>